<sequence length="101" mass="11706">MLAPPSDDDMKLWMKRLVEIPVPHLPTTKLKIDSNGYVLKKGENDWEPLIVHEDCCPDVIICCSYENIFVSMVALIIHFNPFFVANGPIHRIRFLTFFNVF</sequence>
<dbReference type="AlphaFoldDB" id="A0A8R1DU92"/>
<protein>
    <submittedName>
        <fullName evidence="1">Uncharacterized protein</fullName>
    </submittedName>
</protein>
<evidence type="ECO:0000313" key="2">
    <source>
        <dbReference type="Proteomes" id="UP000005237"/>
    </source>
</evidence>
<name>A0A8R1DU92_CAEJA</name>
<evidence type="ECO:0000313" key="1">
    <source>
        <dbReference type="EnsemblMetazoa" id="CJA12391.1"/>
    </source>
</evidence>
<dbReference type="EnsemblMetazoa" id="CJA12391.1">
    <property type="protein sequence ID" value="CJA12391.1"/>
    <property type="gene ID" value="WBGene00131595"/>
</dbReference>
<reference evidence="1" key="2">
    <citation type="submission" date="2022-06" db="UniProtKB">
        <authorList>
            <consortium name="EnsemblMetazoa"/>
        </authorList>
    </citation>
    <scope>IDENTIFICATION</scope>
    <source>
        <strain evidence="1">DF5081</strain>
    </source>
</reference>
<proteinExistence type="predicted"/>
<reference evidence="2" key="1">
    <citation type="submission" date="2010-08" db="EMBL/GenBank/DDBJ databases">
        <authorList>
            <consortium name="Caenorhabditis japonica Sequencing Consortium"/>
            <person name="Wilson R.K."/>
        </authorList>
    </citation>
    <scope>NUCLEOTIDE SEQUENCE [LARGE SCALE GENOMIC DNA]</scope>
    <source>
        <strain evidence="2">DF5081</strain>
    </source>
</reference>
<dbReference type="Proteomes" id="UP000005237">
    <property type="component" value="Unassembled WGS sequence"/>
</dbReference>
<accession>A0A8R1DU92</accession>
<keyword evidence="2" id="KW-1185">Reference proteome</keyword>
<organism evidence="1 2">
    <name type="scientific">Caenorhabditis japonica</name>
    <dbReference type="NCBI Taxonomy" id="281687"/>
    <lineage>
        <taxon>Eukaryota</taxon>
        <taxon>Metazoa</taxon>
        <taxon>Ecdysozoa</taxon>
        <taxon>Nematoda</taxon>
        <taxon>Chromadorea</taxon>
        <taxon>Rhabditida</taxon>
        <taxon>Rhabditina</taxon>
        <taxon>Rhabditomorpha</taxon>
        <taxon>Rhabditoidea</taxon>
        <taxon>Rhabditidae</taxon>
        <taxon>Peloderinae</taxon>
        <taxon>Caenorhabditis</taxon>
    </lineage>
</organism>